<sequence length="408" mass="45008">MPPVGIREFPTGWVGAPDSPCRPEKIPVPLSPSQSRAGLVDYPVTWKDLRLYVRLLMEDRLENPYALALAGEDKCLHVSFHLNALTVMLLSMMRGQRLDSTPWTKYVPRRYLNVASVAVEGLMEAGEDIPDWRVTPGSTPDVAEFELLDDEEVEDEVEKDEDYNPQQDSDNGEDNEDEDLGEASADGASTPKKVKSTKPPKAKAKVKSEDKCKSGSGSKSGNKSKSRSGLQKLPLDLGDLLYPVARLELLITLEPEKLVLKLHDRSGAIVRCESTLDPVVLGGHLPVKGQRSEGSESQLPSIKLGQNVCQFALDSEVLELSRQFASSQWGLARRQDEIPDDITVIEEVIQGSQLSGPQALCLDDRFQTTKAVLEERISVVVALRRRNANNPDGSVRCLARWNVTTTGR</sequence>
<feature type="compositionally biased region" description="Acidic residues" evidence="1">
    <location>
        <begin position="151"/>
        <end position="163"/>
    </location>
</feature>
<keyword evidence="3" id="KW-1185">Reference proteome</keyword>
<accession>A0A9W6XX44</accession>
<evidence type="ECO:0000313" key="2">
    <source>
        <dbReference type="EMBL" id="GMF47100.1"/>
    </source>
</evidence>
<evidence type="ECO:0000256" key="1">
    <source>
        <dbReference type="SAM" id="MobiDB-lite"/>
    </source>
</evidence>
<protein>
    <submittedName>
        <fullName evidence="2">Unnamed protein product</fullName>
    </submittedName>
</protein>
<name>A0A9W6XX44_9STRA</name>
<gene>
    <name evidence="2" type="ORF">Pfra01_001763000</name>
</gene>
<evidence type="ECO:0000313" key="3">
    <source>
        <dbReference type="Proteomes" id="UP001165121"/>
    </source>
</evidence>
<dbReference type="Proteomes" id="UP001165121">
    <property type="component" value="Unassembled WGS sequence"/>
</dbReference>
<organism evidence="2 3">
    <name type="scientific">Phytophthora fragariaefolia</name>
    <dbReference type="NCBI Taxonomy" id="1490495"/>
    <lineage>
        <taxon>Eukaryota</taxon>
        <taxon>Sar</taxon>
        <taxon>Stramenopiles</taxon>
        <taxon>Oomycota</taxon>
        <taxon>Peronosporomycetes</taxon>
        <taxon>Peronosporales</taxon>
        <taxon>Peronosporaceae</taxon>
        <taxon>Phytophthora</taxon>
    </lineage>
</organism>
<dbReference type="OrthoDB" id="10676858at2759"/>
<dbReference type="EMBL" id="BSXT01002081">
    <property type="protein sequence ID" value="GMF47100.1"/>
    <property type="molecule type" value="Genomic_DNA"/>
</dbReference>
<feature type="compositionally biased region" description="Acidic residues" evidence="1">
    <location>
        <begin position="170"/>
        <end position="181"/>
    </location>
</feature>
<comment type="caution">
    <text evidence="2">The sequence shown here is derived from an EMBL/GenBank/DDBJ whole genome shotgun (WGS) entry which is preliminary data.</text>
</comment>
<dbReference type="AlphaFoldDB" id="A0A9W6XX44"/>
<reference evidence="2" key="1">
    <citation type="submission" date="2023-04" db="EMBL/GenBank/DDBJ databases">
        <title>Phytophthora fragariaefolia NBRC 109709.</title>
        <authorList>
            <person name="Ichikawa N."/>
            <person name="Sato H."/>
            <person name="Tonouchi N."/>
        </authorList>
    </citation>
    <scope>NUCLEOTIDE SEQUENCE</scope>
    <source>
        <strain evidence="2">NBRC 109709</strain>
    </source>
</reference>
<feature type="compositionally biased region" description="Basic residues" evidence="1">
    <location>
        <begin position="192"/>
        <end position="205"/>
    </location>
</feature>
<feature type="compositionally biased region" description="Low complexity" evidence="1">
    <location>
        <begin position="214"/>
        <end position="230"/>
    </location>
</feature>
<proteinExistence type="predicted"/>
<feature type="region of interest" description="Disordered" evidence="1">
    <location>
        <begin position="151"/>
        <end position="230"/>
    </location>
</feature>